<name>A0A183B216_9TREM</name>
<evidence type="ECO:0000313" key="3">
    <source>
        <dbReference type="WBParaSite" id="ECPE_0001329001-mRNA-1"/>
    </source>
</evidence>
<dbReference type="OrthoDB" id="420169at2759"/>
<dbReference type="Proteomes" id="UP000272942">
    <property type="component" value="Unassembled WGS sequence"/>
</dbReference>
<keyword evidence="2" id="KW-1185">Reference proteome</keyword>
<reference evidence="1 2" key="2">
    <citation type="submission" date="2018-11" db="EMBL/GenBank/DDBJ databases">
        <authorList>
            <consortium name="Pathogen Informatics"/>
        </authorList>
    </citation>
    <scope>NUCLEOTIDE SEQUENCE [LARGE SCALE GENOMIC DNA]</scope>
    <source>
        <strain evidence="1 2">Egypt</strain>
    </source>
</reference>
<organism evidence="3">
    <name type="scientific">Echinostoma caproni</name>
    <dbReference type="NCBI Taxonomy" id="27848"/>
    <lineage>
        <taxon>Eukaryota</taxon>
        <taxon>Metazoa</taxon>
        <taxon>Spiralia</taxon>
        <taxon>Lophotrochozoa</taxon>
        <taxon>Platyhelminthes</taxon>
        <taxon>Trematoda</taxon>
        <taxon>Digenea</taxon>
        <taxon>Plagiorchiida</taxon>
        <taxon>Echinostomata</taxon>
        <taxon>Echinostomatoidea</taxon>
        <taxon>Echinostomatidae</taxon>
        <taxon>Echinostoma</taxon>
    </lineage>
</organism>
<protein>
    <submittedName>
        <fullName evidence="3">Mediator of RNA polymerase II transcription subunit 8</fullName>
    </submittedName>
</protein>
<gene>
    <name evidence="1" type="ORF">ECPE_LOCUS13251</name>
</gene>
<evidence type="ECO:0000313" key="2">
    <source>
        <dbReference type="Proteomes" id="UP000272942"/>
    </source>
</evidence>
<sequence>MGNESGPRNTLPIPEIQPPARAVGTFVDYSQWIPSFSDKISPLMEKVKSPSPEYLRVVLEALKKNIENATATAHYDTLLIVETNALDIDTTASLSDLT</sequence>
<dbReference type="EMBL" id="UZAN01054646">
    <property type="protein sequence ID" value="VDP90523.1"/>
    <property type="molecule type" value="Genomic_DNA"/>
</dbReference>
<proteinExistence type="predicted"/>
<dbReference type="WBParaSite" id="ECPE_0001329001-mRNA-1">
    <property type="protein sequence ID" value="ECPE_0001329001-mRNA-1"/>
    <property type="gene ID" value="ECPE_0001329001"/>
</dbReference>
<accession>A0A183B216</accession>
<dbReference type="AlphaFoldDB" id="A0A183B216"/>
<evidence type="ECO:0000313" key="1">
    <source>
        <dbReference type="EMBL" id="VDP90523.1"/>
    </source>
</evidence>
<reference evidence="3" key="1">
    <citation type="submission" date="2016-06" db="UniProtKB">
        <authorList>
            <consortium name="WormBaseParasite"/>
        </authorList>
    </citation>
    <scope>IDENTIFICATION</scope>
</reference>